<sequence length="143" mass="15960">MEGAARSHGAAAVPPLPAADYHGCPRGTVVRWYCFYKNRDWNENVAGRRLQWSDPHCDDVMDFEQWSFANKTSSWVNTGFLEVTVWDDTVHKIWTEAPNSLSSYVGSSHNDSARFFEACACPSARGISRPLNAGETTVLFSDP</sequence>
<comment type="caution">
    <text evidence="1">The sequence shown here is derived from an EMBL/GenBank/DDBJ whole genome shotgun (WGS) entry which is preliminary data.</text>
</comment>
<protein>
    <submittedName>
        <fullName evidence="1">Peptidase inhibitor family I36 protein</fullName>
    </submittedName>
</protein>
<evidence type="ECO:0000313" key="2">
    <source>
        <dbReference type="Proteomes" id="UP001183824"/>
    </source>
</evidence>
<dbReference type="Proteomes" id="UP001183824">
    <property type="component" value="Unassembled WGS sequence"/>
</dbReference>
<reference evidence="2" key="1">
    <citation type="submission" date="2023-07" db="EMBL/GenBank/DDBJ databases">
        <title>30 novel species of actinomycetes from the DSMZ collection.</title>
        <authorList>
            <person name="Nouioui I."/>
        </authorList>
    </citation>
    <scope>NUCLEOTIDE SEQUENCE [LARGE SCALE GENOMIC DNA]</scope>
    <source>
        <strain evidence="2">DSM 41640</strain>
    </source>
</reference>
<accession>A0ABU2VB56</accession>
<keyword evidence="2" id="KW-1185">Reference proteome</keyword>
<proteinExistence type="predicted"/>
<organism evidence="1 2">
    <name type="scientific">Streptomyces doebereineriae</name>
    <dbReference type="NCBI Taxonomy" id="3075528"/>
    <lineage>
        <taxon>Bacteria</taxon>
        <taxon>Bacillati</taxon>
        <taxon>Actinomycetota</taxon>
        <taxon>Actinomycetes</taxon>
        <taxon>Kitasatosporales</taxon>
        <taxon>Streptomycetaceae</taxon>
        <taxon>Streptomyces</taxon>
    </lineage>
</organism>
<dbReference type="EMBL" id="JAVREZ010000006">
    <property type="protein sequence ID" value="MDT0482608.1"/>
    <property type="molecule type" value="Genomic_DNA"/>
</dbReference>
<gene>
    <name evidence="1" type="ORF">RNB18_20770</name>
</gene>
<evidence type="ECO:0000313" key="1">
    <source>
        <dbReference type="EMBL" id="MDT0482608.1"/>
    </source>
</evidence>
<name>A0ABU2VB56_9ACTN</name>